<evidence type="ECO:0000313" key="9">
    <source>
        <dbReference type="Proteomes" id="UP000195729"/>
    </source>
</evidence>
<keyword evidence="3" id="KW-0281">Fimbrium</keyword>
<dbReference type="KEGG" id="tci:A7K98_20535"/>
<dbReference type="PANTHER" id="PTHR33420">
    <property type="entry name" value="FIMBRIAL SUBUNIT ELFA-RELATED"/>
    <property type="match status" value="1"/>
</dbReference>
<comment type="similarity">
    <text evidence="2">Belongs to the fimbrial protein family.</text>
</comment>
<dbReference type="OrthoDB" id="6466816at2"/>
<proteinExistence type="inferred from homology"/>
<dbReference type="CDD" id="cd10466">
    <property type="entry name" value="FimH_man-bind"/>
    <property type="match status" value="1"/>
</dbReference>
<dbReference type="AlphaFoldDB" id="A0A1Y0LEN7"/>
<feature type="domain" description="Fimbrial-type adhesion" evidence="5">
    <location>
        <begin position="192"/>
        <end position="302"/>
    </location>
</feature>
<dbReference type="Pfam" id="PF00419">
    <property type="entry name" value="Fimbrial"/>
    <property type="match status" value="1"/>
</dbReference>
<evidence type="ECO:0000256" key="3">
    <source>
        <dbReference type="ARBA" id="ARBA00023263"/>
    </source>
</evidence>
<dbReference type="EMBL" id="CP015581">
    <property type="protein sequence ID" value="ARV00371.1"/>
    <property type="molecule type" value="Genomic_DNA"/>
</dbReference>
<evidence type="ECO:0000259" key="6">
    <source>
        <dbReference type="Pfam" id="PF09160"/>
    </source>
</evidence>
<dbReference type="Gene3D" id="2.60.40.1090">
    <property type="entry name" value="Fimbrial-type adhesion domain"/>
    <property type="match status" value="2"/>
</dbReference>
<gene>
    <name evidence="7" type="ORF">A7K98_20535</name>
    <name evidence="8" type="ORF">A7K99_20520</name>
</gene>
<dbReference type="InterPro" id="IPR015243">
    <property type="entry name" value="FimH_man-bd"/>
</dbReference>
<feature type="signal peptide" evidence="4">
    <location>
        <begin position="1"/>
        <end position="25"/>
    </location>
</feature>
<dbReference type="InterPro" id="IPR000259">
    <property type="entry name" value="Adhesion_dom_fimbrial"/>
</dbReference>
<dbReference type="InterPro" id="IPR050263">
    <property type="entry name" value="Bact_Fimbrial_Adh_Pro"/>
</dbReference>
<accession>A0A1Y0LEN7</accession>
<evidence type="ECO:0000256" key="1">
    <source>
        <dbReference type="ARBA" id="ARBA00004561"/>
    </source>
</evidence>
<dbReference type="Proteomes" id="UP000195814">
    <property type="component" value="Chromosome"/>
</dbReference>
<dbReference type="Pfam" id="PF09160">
    <property type="entry name" value="FimH_man-bind"/>
    <property type="match status" value="1"/>
</dbReference>
<dbReference type="PANTHER" id="PTHR33420:SF14">
    <property type="entry name" value="TYPE 1 FIMBRIN D-MANNOSE SPECIFIC ADHESIN"/>
    <property type="match status" value="1"/>
</dbReference>
<reference evidence="9 10" key="1">
    <citation type="submission" date="2016-05" db="EMBL/GenBank/DDBJ databases">
        <title>Complete genome sequence of two 2,5-diketo-D-glunonic acid producing strain Tatumella citrea.</title>
        <authorList>
            <person name="Duan C."/>
            <person name="Yang J."/>
            <person name="Yang S."/>
        </authorList>
    </citation>
    <scope>NUCLEOTIDE SEQUENCE [LARGE SCALE GENOMIC DNA]</scope>
    <source>
        <strain evidence="8 9">ATCC 39140</strain>
        <strain evidence="7 10">DSM 13699</strain>
    </source>
</reference>
<dbReference type="SUPFAM" id="SSF49401">
    <property type="entry name" value="Bacterial adhesins"/>
    <property type="match status" value="2"/>
</dbReference>
<evidence type="ECO:0000313" key="10">
    <source>
        <dbReference type="Proteomes" id="UP000195814"/>
    </source>
</evidence>
<keyword evidence="9" id="KW-1185">Reference proteome</keyword>
<dbReference type="Proteomes" id="UP000195729">
    <property type="component" value="Chromosome"/>
</dbReference>
<protein>
    <submittedName>
        <fullName evidence="7">Fimbrial protein</fullName>
    </submittedName>
</protein>
<dbReference type="GO" id="GO:0009289">
    <property type="term" value="C:pilus"/>
    <property type="evidence" value="ECO:0007669"/>
    <property type="project" value="UniProtKB-SubCell"/>
</dbReference>
<feature type="domain" description="FimH mannose-binding" evidence="6">
    <location>
        <begin position="30"/>
        <end position="170"/>
    </location>
</feature>
<evidence type="ECO:0000256" key="4">
    <source>
        <dbReference type="SAM" id="SignalP"/>
    </source>
</evidence>
<evidence type="ECO:0000256" key="2">
    <source>
        <dbReference type="ARBA" id="ARBA00006671"/>
    </source>
</evidence>
<sequence length="302" mass="31557">MSQRLFATVFFSLIVSLLIPFSAQAFTCQANGTSISTSGSVNVYVNLQPTLQTNQNLVVNLGDSIKCKNDLPSSYKDPIRIGASSVYNGVLNNFTGSIGYYGTTYPFPTTSATAWVRHTWGSYQPWQAILYLTATGAAGGVVIQQGTLFATLRLEKSESETTVSQTIVWNLYANNTVTVPTGGCDVSSRNVTVQLPDYPGSASVPLTVHCGSTKALSYYLSGTTADSAASIFTNTSSASPASGIGVQLSNSSGVLTANKNVSLGNVGTTPVSLGLTASYARTSGQVVAGNVQSIVGVTFVYQ</sequence>
<dbReference type="GO" id="GO:0043709">
    <property type="term" value="P:cell adhesion involved in single-species biofilm formation"/>
    <property type="evidence" value="ECO:0007669"/>
    <property type="project" value="TreeGrafter"/>
</dbReference>
<evidence type="ECO:0000313" key="7">
    <source>
        <dbReference type="EMBL" id="ARU96337.1"/>
    </source>
</evidence>
<dbReference type="InterPro" id="IPR008966">
    <property type="entry name" value="Adhesion_dom_sf"/>
</dbReference>
<keyword evidence="4" id="KW-0732">Signal</keyword>
<dbReference type="EMBL" id="CP015579">
    <property type="protein sequence ID" value="ARU96337.1"/>
    <property type="molecule type" value="Genomic_DNA"/>
</dbReference>
<evidence type="ECO:0000259" key="5">
    <source>
        <dbReference type="Pfam" id="PF00419"/>
    </source>
</evidence>
<evidence type="ECO:0000313" key="8">
    <source>
        <dbReference type="EMBL" id="ARV00371.1"/>
    </source>
</evidence>
<comment type="subcellular location">
    <subcellularLocation>
        <location evidence="1">Fimbrium</location>
    </subcellularLocation>
</comment>
<organism evidence="7 10">
    <name type="scientific">Tatumella citrea</name>
    <name type="common">Pantoea citrea</name>
    <dbReference type="NCBI Taxonomy" id="53336"/>
    <lineage>
        <taxon>Bacteria</taxon>
        <taxon>Pseudomonadati</taxon>
        <taxon>Pseudomonadota</taxon>
        <taxon>Gammaproteobacteria</taxon>
        <taxon>Enterobacterales</taxon>
        <taxon>Erwiniaceae</taxon>
        <taxon>Tatumella</taxon>
    </lineage>
</organism>
<dbReference type="InterPro" id="IPR036937">
    <property type="entry name" value="Adhesion_dom_fimbrial_sf"/>
</dbReference>
<name>A0A1Y0LEN7_TATCI</name>
<feature type="chain" id="PRO_5012847099" evidence="4">
    <location>
        <begin position="26"/>
        <end position="302"/>
    </location>
</feature>
<dbReference type="RefSeq" id="WP_087490632.1">
    <property type="nucleotide sequence ID" value="NZ_CP015579.1"/>
</dbReference>